<reference evidence="1 2" key="1">
    <citation type="submission" date="2021-05" db="EMBL/GenBank/DDBJ databases">
        <title>A Polyphasic approach of four new species of the genus Ohtaekwangia: Ohtaekwangia histidinii sp. nov., Ohtaekwangia cretensis sp. nov., Ohtaekwangia indiensis sp. nov., Ohtaekwangia reichenbachii sp. nov. from diverse environment.</title>
        <authorList>
            <person name="Octaviana S."/>
        </authorList>
    </citation>
    <scope>NUCLEOTIDE SEQUENCE [LARGE SCALE GENOMIC DNA]</scope>
    <source>
        <strain evidence="1 2">PWU37</strain>
    </source>
</reference>
<dbReference type="EMBL" id="JAHESC010000030">
    <property type="protein sequence ID" value="MBT1688775.1"/>
    <property type="molecule type" value="Genomic_DNA"/>
</dbReference>
<protein>
    <submittedName>
        <fullName evidence="1">Nucleotidyl transferase AbiEii/AbiGii toxin family protein</fullName>
    </submittedName>
</protein>
<gene>
    <name evidence="1" type="ORF">KK078_19560</name>
</gene>
<organism evidence="1 2">
    <name type="scientific">Dawidia soli</name>
    <dbReference type="NCBI Taxonomy" id="2782352"/>
    <lineage>
        <taxon>Bacteria</taxon>
        <taxon>Pseudomonadati</taxon>
        <taxon>Bacteroidota</taxon>
        <taxon>Cytophagia</taxon>
        <taxon>Cytophagales</taxon>
        <taxon>Chryseotaleaceae</taxon>
        <taxon>Dawidia</taxon>
    </lineage>
</organism>
<evidence type="ECO:0000313" key="2">
    <source>
        <dbReference type="Proteomes" id="UP001319180"/>
    </source>
</evidence>
<keyword evidence="2" id="KW-1185">Reference proteome</keyword>
<dbReference type="Proteomes" id="UP001319180">
    <property type="component" value="Unassembled WGS sequence"/>
</dbReference>
<keyword evidence="1" id="KW-0808">Transferase</keyword>
<name>A0AAP2GJR3_9BACT</name>
<dbReference type="RefSeq" id="WP_254092000.1">
    <property type="nucleotide sequence ID" value="NZ_JAHESC010000030.1"/>
</dbReference>
<accession>A0AAP2GJR3</accession>
<comment type="caution">
    <text evidence="1">The sequence shown here is derived from an EMBL/GenBank/DDBJ whole genome shotgun (WGS) entry which is preliminary data.</text>
</comment>
<evidence type="ECO:0000313" key="1">
    <source>
        <dbReference type="EMBL" id="MBT1688775.1"/>
    </source>
</evidence>
<dbReference type="GO" id="GO:0016740">
    <property type="term" value="F:transferase activity"/>
    <property type="evidence" value="ECO:0007669"/>
    <property type="project" value="UniProtKB-KW"/>
</dbReference>
<dbReference type="AlphaFoldDB" id="A0AAP2GJR3"/>
<sequence>MKGLSSAARGVIESFSSLEVLSDYYLIGGTSLALQINHRLSEDLDFCQWIPRYHVSYAIPQVQILEELKKRFHQVDENRIDFHQVNYVISDPPVRITFYQTALSKPIFKPIPLIGNISMADLSVLGGSKMYVITQRDALRDYYDFEQNHSQSVV</sequence>
<dbReference type="Pfam" id="PF08843">
    <property type="entry name" value="AbiEii"/>
    <property type="match status" value="1"/>
</dbReference>
<proteinExistence type="predicted"/>
<dbReference type="InterPro" id="IPR014942">
    <property type="entry name" value="AbiEii"/>
</dbReference>